<dbReference type="GO" id="GO:0043952">
    <property type="term" value="P:protein transport by the Sec complex"/>
    <property type="evidence" value="ECO:0007669"/>
    <property type="project" value="UniProtKB-UniRule"/>
</dbReference>
<keyword evidence="3 9" id="KW-1003">Cell membrane</keyword>
<dbReference type="GO" id="GO:0005886">
    <property type="term" value="C:plasma membrane"/>
    <property type="evidence" value="ECO:0007669"/>
    <property type="project" value="UniProtKB-SubCell"/>
</dbReference>
<evidence type="ECO:0000256" key="6">
    <source>
        <dbReference type="ARBA" id="ARBA00022989"/>
    </source>
</evidence>
<evidence type="ECO:0000256" key="8">
    <source>
        <dbReference type="ARBA" id="ARBA00023136"/>
    </source>
</evidence>
<dbReference type="Pfam" id="PF00584">
    <property type="entry name" value="SecE"/>
    <property type="match status" value="1"/>
</dbReference>
<comment type="function">
    <text evidence="9">Essential subunit of the Sec protein translocation channel SecYEG. Clamps together the 2 halves of SecY. May contact the channel plug during translocation.</text>
</comment>
<dbReference type="NCBIfam" id="TIGR00964">
    <property type="entry name" value="secE_bact"/>
    <property type="match status" value="1"/>
</dbReference>
<dbReference type="Gene3D" id="1.20.5.1030">
    <property type="entry name" value="Preprotein translocase secy subunit"/>
    <property type="match status" value="1"/>
</dbReference>
<dbReference type="InterPro" id="IPR005807">
    <property type="entry name" value="SecE_bac"/>
</dbReference>
<dbReference type="PANTHER" id="PTHR33910:SF1">
    <property type="entry name" value="PROTEIN TRANSLOCASE SUBUNIT SECE"/>
    <property type="match status" value="1"/>
</dbReference>
<feature type="transmembrane region" description="Helical" evidence="9">
    <location>
        <begin position="26"/>
        <end position="50"/>
    </location>
</feature>
<comment type="subunit">
    <text evidence="9">Component of the Sec protein translocase complex. Heterotrimer consisting of SecY, SecE and SecG subunits. The heterotrimers can form oligomers, although 1 heterotrimer is thought to be able to translocate proteins. Interacts with the ribosome. Interacts with SecDF, and other proteins may be involved. Interacts with SecA.</text>
</comment>
<dbReference type="HAMAP" id="MF_00422">
    <property type="entry name" value="SecE"/>
    <property type="match status" value="1"/>
</dbReference>
<dbReference type="Proteomes" id="UP000176558">
    <property type="component" value="Unassembled WGS sequence"/>
</dbReference>
<dbReference type="PANTHER" id="PTHR33910">
    <property type="entry name" value="PROTEIN TRANSLOCASE SUBUNIT SECE"/>
    <property type="match status" value="1"/>
</dbReference>
<evidence type="ECO:0000313" key="10">
    <source>
        <dbReference type="EMBL" id="OHB11888.1"/>
    </source>
</evidence>
<reference evidence="10 11" key="1">
    <citation type="journal article" date="2016" name="Nat. Commun.">
        <title>Thousands of microbial genomes shed light on interconnected biogeochemical processes in an aquifer system.</title>
        <authorList>
            <person name="Anantharaman K."/>
            <person name="Brown C.T."/>
            <person name="Hug L.A."/>
            <person name="Sharon I."/>
            <person name="Castelle C.J."/>
            <person name="Probst A.J."/>
            <person name="Thomas B.C."/>
            <person name="Singh A."/>
            <person name="Wilkins M.J."/>
            <person name="Karaoz U."/>
            <person name="Brodie E.L."/>
            <person name="Williams K.H."/>
            <person name="Hubbard S.S."/>
            <person name="Banfield J.F."/>
        </authorList>
    </citation>
    <scope>NUCLEOTIDE SEQUENCE [LARGE SCALE GENOMIC DNA]</scope>
</reference>
<evidence type="ECO:0000256" key="2">
    <source>
        <dbReference type="ARBA" id="ARBA00022448"/>
    </source>
</evidence>
<dbReference type="InterPro" id="IPR001901">
    <property type="entry name" value="Translocase_SecE/Sec61-g"/>
</dbReference>
<dbReference type="GO" id="GO:0008320">
    <property type="term" value="F:protein transmembrane transporter activity"/>
    <property type="evidence" value="ECO:0007669"/>
    <property type="project" value="UniProtKB-UniRule"/>
</dbReference>
<evidence type="ECO:0000256" key="9">
    <source>
        <dbReference type="HAMAP-Rule" id="MF_00422"/>
    </source>
</evidence>
<gene>
    <name evidence="9" type="primary">secE</name>
    <name evidence="10" type="ORF">A3G99_01015</name>
</gene>
<proteinExistence type="inferred from homology"/>
<keyword evidence="5 9" id="KW-0653">Protein transport</keyword>
<evidence type="ECO:0000256" key="4">
    <source>
        <dbReference type="ARBA" id="ARBA00022692"/>
    </source>
</evidence>
<dbReference type="InterPro" id="IPR038379">
    <property type="entry name" value="SecE_sf"/>
</dbReference>
<keyword evidence="4 9" id="KW-0812">Transmembrane</keyword>
<protein>
    <recommendedName>
        <fullName evidence="9">Protein translocase subunit SecE</fullName>
    </recommendedName>
</protein>
<evidence type="ECO:0000256" key="1">
    <source>
        <dbReference type="ARBA" id="ARBA00004370"/>
    </source>
</evidence>
<name>A0A1G2UR67_9BACT</name>
<dbReference type="EMBL" id="MHWT01000026">
    <property type="protein sequence ID" value="OHB11888.1"/>
    <property type="molecule type" value="Genomic_DNA"/>
</dbReference>
<dbReference type="GO" id="GO:0009306">
    <property type="term" value="P:protein secretion"/>
    <property type="evidence" value="ECO:0007669"/>
    <property type="project" value="UniProtKB-UniRule"/>
</dbReference>
<evidence type="ECO:0000313" key="11">
    <source>
        <dbReference type="Proteomes" id="UP000176558"/>
    </source>
</evidence>
<dbReference type="GO" id="GO:0006605">
    <property type="term" value="P:protein targeting"/>
    <property type="evidence" value="ECO:0007669"/>
    <property type="project" value="UniProtKB-UniRule"/>
</dbReference>
<keyword evidence="7 9" id="KW-0811">Translocation</keyword>
<comment type="subcellular location">
    <subcellularLocation>
        <location evidence="9">Cell membrane</location>
        <topology evidence="9">Single-pass membrane protein</topology>
    </subcellularLocation>
    <subcellularLocation>
        <location evidence="1">Membrane</location>
    </subcellularLocation>
</comment>
<comment type="similarity">
    <text evidence="9">Belongs to the SecE/SEC61-gamma family.</text>
</comment>
<keyword evidence="2 9" id="KW-0813">Transport</keyword>
<sequence>MSIITYIKDTQAELKHVSWPTRKQTIVFTIVVVLISIFVSFFLGFFDYIFKLIIEKFVI</sequence>
<comment type="caution">
    <text evidence="10">The sequence shown here is derived from an EMBL/GenBank/DDBJ whole genome shotgun (WGS) entry which is preliminary data.</text>
</comment>
<evidence type="ECO:0000256" key="3">
    <source>
        <dbReference type="ARBA" id="ARBA00022475"/>
    </source>
</evidence>
<organism evidence="10 11">
    <name type="scientific">Candidatus Zambryskibacteria bacterium RIFCSPLOWO2_12_FULL_39_23</name>
    <dbReference type="NCBI Taxonomy" id="1802776"/>
    <lineage>
        <taxon>Bacteria</taxon>
        <taxon>Candidatus Zambryskiibacteriota</taxon>
    </lineage>
</organism>
<evidence type="ECO:0000256" key="5">
    <source>
        <dbReference type="ARBA" id="ARBA00022927"/>
    </source>
</evidence>
<keyword evidence="8 9" id="KW-0472">Membrane</keyword>
<evidence type="ECO:0000256" key="7">
    <source>
        <dbReference type="ARBA" id="ARBA00023010"/>
    </source>
</evidence>
<dbReference type="AlphaFoldDB" id="A0A1G2UR67"/>
<dbReference type="GO" id="GO:0065002">
    <property type="term" value="P:intracellular protein transmembrane transport"/>
    <property type="evidence" value="ECO:0007669"/>
    <property type="project" value="UniProtKB-UniRule"/>
</dbReference>
<accession>A0A1G2UR67</accession>
<keyword evidence="6 9" id="KW-1133">Transmembrane helix</keyword>